<keyword evidence="5" id="KW-0597">Phosphoprotein</keyword>
<comment type="catalytic activity">
    <reaction evidence="18">
        <text>L-threonyl-[protein] + ATP = O-phospho-L-threonyl-[protein] + ADP + H(+)</text>
        <dbReference type="Rhea" id="RHEA:46608"/>
        <dbReference type="Rhea" id="RHEA-COMP:11060"/>
        <dbReference type="Rhea" id="RHEA-COMP:11605"/>
        <dbReference type="ChEBI" id="CHEBI:15378"/>
        <dbReference type="ChEBI" id="CHEBI:30013"/>
        <dbReference type="ChEBI" id="CHEBI:30616"/>
        <dbReference type="ChEBI" id="CHEBI:61977"/>
        <dbReference type="ChEBI" id="CHEBI:456216"/>
        <dbReference type="EC" id="2.7.11.1"/>
    </reaction>
</comment>
<dbReference type="PANTHER" id="PTHR27008">
    <property type="entry name" value="OS04G0122200 PROTEIN"/>
    <property type="match status" value="1"/>
</dbReference>
<evidence type="ECO:0000313" key="24">
    <source>
        <dbReference type="EMBL" id="KDO37630.1"/>
    </source>
</evidence>
<keyword evidence="16" id="KW-0675">Receptor</keyword>
<evidence type="ECO:0000256" key="9">
    <source>
        <dbReference type="ARBA" id="ARBA00022729"/>
    </source>
</evidence>
<keyword evidence="25" id="KW-1185">Reference proteome</keyword>
<keyword evidence="8 22" id="KW-0812">Transmembrane</keyword>
<dbReference type="GO" id="GO:0004674">
    <property type="term" value="F:protein serine/threonine kinase activity"/>
    <property type="evidence" value="ECO:0007669"/>
    <property type="project" value="UniProtKB-KW"/>
</dbReference>
<dbReference type="Gene3D" id="1.10.510.10">
    <property type="entry name" value="Transferase(Phosphotransferase) domain 1"/>
    <property type="match status" value="1"/>
</dbReference>
<dbReference type="PROSITE" id="PS00107">
    <property type="entry name" value="PROTEIN_KINASE_ATP"/>
    <property type="match status" value="1"/>
</dbReference>
<dbReference type="Proteomes" id="UP000027120">
    <property type="component" value="Unassembled WGS sequence"/>
</dbReference>
<evidence type="ECO:0000256" key="17">
    <source>
        <dbReference type="ARBA" id="ARBA00023180"/>
    </source>
</evidence>
<dbReference type="EC" id="2.7.11.1" evidence="2"/>
<dbReference type="EMBL" id="KK790106">
    <property type="protein sequence ID" value="KDO37630.1"/>
    <property type="molecule type" value="Genomic_DNA"/>
</dbReference>
<keyword evidence="9" id="KW-0732">Signal</keyword>
<dbReference type="InterPro" id="IPR001611">
    <property type="entry name" value="Leu-rich_rpt"/>
</dbReference>
<dbReference type="PANTHER" id="PTHR27008:SF398">
    <property type="entry name" value="PROTEIN KINASE DOMAIN-CONTAINING PROTEIN"/>
    <property type="match status" value="1"/>
</dbReference>
<evidence type="ECO:0000256" key="14">
    <source>
        <dbReference type="ARBA" id="ARBA00022989"/>
    </source>
</evidence>
<proteinExistence type="inferred from homology"/>
<dbReference type="Pfam" id="PF07714">
    <property type="entry name" value="PK_Tyr_Ser-Thr"/>
    <property type="match status" value="1"/>
</dbReference>
<evidence type="ECO:0000256" key="19">
    <source>
        <dbReference type="ARBA" id="ARBA00048679"/>
    </source>
</evidence>
<evidence type="ECO:0000259" key="23">
    <source>
        <dbReference type="PROSITE" id="PS50011"/>
    </source>
</evidence>
<keyword evidence="10" id="KW-0677">Repeat</keyword>
<keyword evidence="7" id="KW-0808">Transferase</keyword>
<evidence type="ECO:0000256" key="22">
    <source>
        <dbReference type="SAM" id="Phobius"/>
    </source>
</evidence>
<sequence>QGSIPDSIGDLINLKSLNLSNNNLSGTIPISLEKLLDLKDINVSFNKLEGEIPREGPFRNLSVKSFEGNELLCEIVLPLSTIFMIVMILLILRYQKRGKPLPNDANMPPLIGKGGFGSVYKAIIQDGMEVAVKVFDPQYEGAFKSFDIECDVMKRICHRNLIKIISSYSNDDFKALVLEYMPHGSLEKCLYLSNYILDIFQRLDIMIDVASALEYLHFGYSAPIIHCDLKPSNVLLDDNMVAHLSDFGMAKPLLEEDQSLTQTQTLATIGYMAPEYGREGRVSTNGDVYSFGIMLMEIFTRTKPTDEIFSGEMTLKRWVNDLLPISVMEVVDANLLSQEDEHFTTK</sequence>
<keyword evidence="4 21" id="KW-0723">Serine/threonine-protein kinase</keyword>
<evidence type="ECO:0000256" key="7">
    <source>
        <dbReference type="ARBA" id="ARBA00022679"/>
    </source>
</evidence>
<evidence type="ECO:0000256" key="4">
    <source>
        <dbReference type="ARBA" id="ARBA00022527"/>
    </source>
</evidence>
<dbReference type="SUPFAM" id="SSF56112">
    <property type="entry name" value="Protein kinase-like (PK-like)"/>
    <property type="match status" value="1"/>
</dbReference>
<dbReference type="InterPro" id="IPR051809">
    <property type="entry name" value="Plant_receptor-like_S/T_kinase"/>
</dbReference>
<evidence type="ECO:0000256" key="3">
    <source>
        <dbReference type="ARBA" id="ARBA00022475"/>
    </source>
</evidence>
<evidence type="ECO:0000256" key="20">
    <source>
        <dbReference type="PROSITE-ProRule" id="PRU10141"/>
    </source>
</evidence>
<keyword evidence="3" id="KW-1003">Cell membrane</keyword>
<evidence type="ECO:0000256" key="6">
    <source>
        <dbReference type="ARBA" id="ARBA00022614"/>
    </source>
</evidence>
<dbReference type="PROSITE" id="PS00108">
    <property type="entry name" value="PROTEIN_KINASE_ST"/>
    <property type="match status" value="1"/>
</dbReference>
<name>A0A067D7V5_CITSI</name>
<evidence type="ECO:0000256" key="16">
    <source>
        <dbReference type="ARBA" id="ARBA00023170"/>
    </source>
</evidence>
<keyword evidence="15 22" id="KW-0472">Membrane</keyword>
<dbReference type="PROSITE" id="PS50011">
    <property type="entry name" value="PROTEIN_KINASE_DOM"/>
    <property type="match status" value="1"/>
</dbReference>
<comment type="subcellular location">
    <subcellularLocation>
        <location evidence="1">Cell membrane</location>
        <topology evidence="1">Single-pass membrane protein</topology>
    </subcellularLocation>
</comment>
<keyword evidence="17" id="KW-0325">Glycoprotein</keyword>
<dbReference type="InterPro" id="IPR008271">
    <property type="entry name" value="Ser/Thr_kinase_AS"/>
</dbReference>
<dbReference type="Pfam" id="PF00560">
    <property type="entry name" value="LRR_1"/>
    <property type="match status" value="1"/>
</dbReference>
<evidence type="ECO:0000256" key="10">
    <source>
        <dbReference type="ARBA" id="ARBA00022737"/>
    </source>
</evidence>
<dbReference type="AlphaFoldDB" id="A0A067D7V5"/>
<accession>A0A067D7V5</accession>
<evidence type="ECO:0000256" key="12">
    <source>
        <dbReference type="ARBA" id="ARBA00022777"/>
    </source>
</evidence>
<dbReference type="SMR" id="A0A067D7V5"/>
<dbReference type="GO" id="GO:0005524">
    <property type="term" value="F:ATP binding"/>
    <property type="evidence" value="ECO:0007669"/>
    <property type="project" value="UniProtKB-UniRule"/>
</dbReference>
<evidence type="ECO:0000256" key="8">
    <source>
        <dbReference type="ARBA" id="ARBA00022692"/>
    </source>
</evidence>
<feature type="binding site" evidence="20">
    <location>
        <position position="133"/>
    </location>
    <ligand>
        <name>ATP</name>
        <dbReference type="ChEBI" id="CHEBI:30616"/>
    </ligand>
</feature>
<dbReference type="InterPro" id="IPR000719">
    <property type="entry name" value="Prot_kinase_dom"/>
</dbReference>
<organism evidence="24 25">
    <name type="scientific">Citrus sinensis</name>
    <name type="common">Sweet orange</name>
    <name type="synonym">Citrus aurantium var. sinensis</name>
    <dbReference type="NCBI Taxonomy" id="2711"/>
    <lineage>
        <taxon>Eukaryota</taxon>
        <taxon>Viridiplantae</taxon>
        <taxon>Streptophyta</taxon>
        <taxon>Embryophyta</taxon>
        <taxon>Tracheophyta</taxon>
        <taxon>Spermatophyta</taxon>
        <taxon>Magnoliopsida</taxon>
        <taxon>eudicotyledons</taxon>
        <taxon>Gunneridae</taxon>
        <taxon>Pentapetalae</taxon>
        <taxon>rosids</taxon>
        <taxon>malvids</taxon>
        <taxon>Sapindales</taxon>
        <taxon>Rutaceae</taxon>
        <taxon>Aurantioideae</taxon>
        <taxon>Citrus</taxon>
    </lineage>
</organism>
<keyword evidence="6" id="KW-0433">Leucine-rich repeat</keyword>
<dbReference type="InterPro" id="IPR017441">
    <property type="entry name" value="Protein_kinase_ATP_BS"/>
</dbReference>
<dbReference type="STRING" id="2711.A0A067D7V5"/>
<dbReference type="SMART" id="SM00220">
    <property type="entry name" value="S_TKc"/>
    <property type="match status" value="1"/>
</dbReference>
<feature type="domain" description="Protein kinase" evidence="23">
    <location>
        <begin position="105"/>
        <end position="346"/>
    </location>
</feature>
<evidence type="ECO:0000256" key="2">
    <source>
        <dbReference type="ARBA" id="ARBA00012513"/>
    </source>
</evidence>
<dbReference type="GO" id="GO:0005886">
    <property type="term" value="C:plasma membrane"/>
    <property type="evidence" value="ECO:0007669"/>
    <property type="project" value="UniProtKB-SubCell"/>
</dbReference>
<feature type="non-terminal residue" evidence="24">
    <location>
        <position position="1"/>
    </location>
</feature>
<reference evidence="24 25" key="1">
    <citation type="submission" date="2014-04" db="EMBL/GenBank/DDBJ databases">
        <authorList>
            <consortium name="International Citrus Genome Consortium"/>
            <person name="Gmitter F."/>
            <person name="Chen C."/>
            <person name="Farmerie W."/>
            <person name="Harkins T."/>
            <person name="Desany B."/>
            <person name="Mohiuddin M."/>
            <person name="Kodira C."/>
            <person name="Borodovsky M."/>
            <person name="Lomsadze A."/>
            <person name="Burns P."/>
            <person name="Jenkins J."/>
            <person name="Prochnik S."/>
            <person name="Shu S."/>
            <person name="Chapman J."/>
            <person name="Pitluck S."/>
            <person name="Schmutz J."/>
            <person name="Rokhsar D."/>
        </authorList>
    </citation>
    <scope>NUCLEOTIDE SEQUENCE</scope>
</reference>
<keyword evidence="11 20" id="KW-0547">Nucleotide-binding</keyword>
<evidence type="ECO:0000256" key="11">
    <source>
        <dbReference type="ARBA" id="ARBA00022741"/>
    </source>
</evidence>
<evidence type="ECO:0000256" key="1">
    <source>
        <dbReference type="ARBA" id="ARBA00004162"/>
    </source>
</evidence>
<dbReference type="InterPro" id="IPR032675">
    <property type="entry name" value="LRR_dom_sf"/>
</dbReference>
<evidence type="ECO:0000313" key="25">
    <source>
        <dbReference type="Proteomes" id="UP000027120"/>
    </source>
</evidence>
<comment type="catalytic activity">
    <reaction evidence="19">
        <text>L-seryl-[protein] + ATP = O-phospho-L-seryl-[protein] + ADP + H(+)</text>
        <dbReference type="Rhea" id="RHEA:17989"/>
        <dbReference type="Rhea" id="RHEA-COMP:9863"/>
        <dbReference type="Rhea" id="RHEA-COMP:11604"/>
        <dbReference type="ChEBI" id="CHEBI:15378"/>
        <dbReference type="ChEBI" id="CHEBI:29999"/>
        <dbReference type="ChEBI" id="CHEBI:30616"/>
        <dbReference type="ChEBI" id="CHEBI:83421"/>
        <dbReference type="ChEBI" id="CHEBI:456216"/>
        <dbReference type="EC" id="2.7.11.1"/>
    </reaction>
</comment>
<evidence type="ECO:0000256" key="18">
    <source>
        <dbReference type="ARBA" id="ARBA00047899"/>
    </source>
</evidence>
<dbReference type="Gene3D" id="3.30.200.20">
    <property type="entry name" value="Phosphorylase Kinase, domain 1"/>
    <property type="match status" value="1"/>
</dbReference>
<dbReference type="PROSITE" id="PS51450">
    <property type="entry name" value="LRR"/>
    <property type="match status" value="1"/>
</dbReference>
<dbReference type="SUPFAM" id="SSF52058">
    <property type="entry name" value="L domain-like"/>
    <property type="match status" value="1"/>
</dbReference>
<keyword evidence="12" id="KW-0418">Kinase</keyword>
<evidence type="ECO:0000256" key="5">
    <source>
        <dbReference type="ARBA" id="ARBA00022553"/>
    </source>
</evidence>
<gene>
    <name evidence="24" type="ORF">CISIN_1g039799mg</name>
</gene>
<dbReference type="InterPro" id="IPR011009">
    <property type="entry name" value="Kinase-like_dom_sf"/>
</dbReference>
<comment type="similarity">
    <text evidence="21">Belongs to the protein kinase superfamily.</text>
</comment>
<keyword evidence="13 20" id="KW-0067">ATP-binding</keyword>
<keyword evidence="14 22" id="KW-1133">Transmembrane helix</keyword>
<evidence type="ECO:0000256" key="21">
    <source>
        <dbReference type="RuleBase" id="RU000304"/>
    </source>
</evidence>
<dbReference type="FunFam" id="1.10.510.10:FF:000358">
    <property type="entry name" value="Putative leucine-rich repeat receptor-like serine/threonine-protein kinase"/>
    <property type="match status" value="1"/>
</dbReference>
<dbReference type="Gene3D" id="3.80.10.10">
    <property type="entry name" value="Ribonuclease Inhibitor"/>
    <property type="match status" value="1"/>
</dbReference>
<evidence type="ECO:0000256" key="15">
    <source>
        <dbReference type="ARBA" id="ARBA00023136"/>
    </source>
</evidence>
<protein>
    <recommendedName>
        <fullName evidence="2">non-specific serine/threonine protein kinase</fullName>
        <ecNumber evidence="2">2.7.11.1</ecNumber>
    </recommendedName>
</protein>
<dbReference type="InterPro" id="IPR001245">
    <property type="entry name" value="Ser-Thr/Tyr_kinase_cat_dom"/>
</dbReference>
<feature type="transmembrane region" description="Helical" evidence="22">
    <location>
        <begin position="75"/>
        <end position="92"/>
    </location>
</feature>
<evidence type="ECO:0000256" key="13">
    <source>
        <dbReference type="ARBA" id="ARBA00022840"/>
    </source>
</evidence>